<dbReference type="GO" id="GO:0008270">
    <property type="term" value="F:zinc ion binding"/>
    <property type="evidence" value="ECO:0007669"/>
    <property type="project" value="InterPro"/>
</dbReference>
<evidence type="ECO:0000256" key="4">
    <source>
        <dbReference type="ARBA" id="ARBA00023002"/>
    </source>
</evidence>
<feature type="transmembrane region" description="Helical" evidence="7">
    <location>
        <begin position="197"/>
        <end position="226"/>
    </location>
</feature>
<dbReference type="GO" id="GO:0051903">
    <property type="term" value="F:S-(hydroxymethyl)glutathione dehydrogenase [NAD(P)+] activity"/>
    <property type="evidence" value="ECO:0007669"/>
    <property type="project" value="TreeGrafter"/>
</dbReference>
<evidence type="ECO:0000313" key="9">
    <source>
        <dbReference type="EMBL" id="MDH0363692.1"/>
    </source>
</evidence>
<dbReference type="Pfam" id="PF00107">
    <property type="entry name" value="ADH_zinc_N"/>
    <property type="match status" value="1"/>
</dbReference>
<dbReference type="InterPro" id="IPR036291">
    <property type="entry name" value="NAD(P)-bd_dom_sf"/>
</dbReference>
<dbReference type="PANTHER" id="PTHR43880:SF12">
    <property type="entry name" value="ALCOHOL DEHYDROGENASE CLASS-3"/>
    <property type="match status" value="1"/>
</dbReference>
<dbReference type="InterPro" id="IPR013149">
    <property type="entry name" value="ADH-like_C"/>
</dbReference>
<dbReference type="InterPro" id="IPR020843">
    <property type="entry name" value="ER"/>
</dbReference>
<keyword evidence="5" id="KW-0520">NAD</keyword>
<accession>A0AA42KZU9</accession>
<dbReference type="InterPro" id="IPR013154">
    <property type="entry name" value="ADH-like_N"/>
</dbReference>
<evidence type="ECO:0000313" key="10">
    <source>
        <dbReference type="Proteomes" id="UP001158297"/>
    </source>
</evidence>
<dbReference type="Gene3D" id="3.40.50.720">
    <property type="entry name" value="NAD(P)-binding Rossmann-like Domain"/>
    <property type="match status" value="1"/>
</dbReference>
<dbReference type="Pfam" id="PF08240">
    <property type="entry name" value="ADH_N"/>
    <property type="match status" value="1"/>
</dbReference>
<comment type="similarity">
    <text evidence="6">Belongs to the zinc-containing alcohol dehydrogenase family.</text>
</comment>
<dbReference type="InterPro" id="IPR002328">
    <property type="entry name" value="ADH_Zn_CS"/>
</dbReference>
<dbReference type="RefSeq" id="WP_279860249.1">
    <property type="nucleotide sequence ID" value="NZ_JAODZU010000012.1"/>
</dbReference>
<evidence type="ECO:0000256" key="7">
    <source>
        <dbReference type="SAM" id="Phobius"/>
    </source>
</evidence>
<dbReference type="GO" id="GO:0046294">
    <property type="term" value="P:formaldehyde catabolic process"/>
    <property type="evidence" value="ECO:0007669"/>
    <property type="project" value="TreeGrafter"/>
</dbReference>
<dbReference type="InterPro" id="IPR011032">
    <property type="entry name" value="GroES-like_sf"/>
</dbReference>
<reference evidence="9" key="1">
    <citation type="submission" date="2022-09" db="EMBL/GenBank/DDBJ databases">
        <title>Intensive care unit water sources are persistently colonized with multi-drug resistant bacteria and are the site of extensive horizontal gene transfer of antibiotic resistance genes.</title>
        <authorList>
            <person name="Diorio-Toth L."/>
        </authorList>
    </citation>
    <scope>NUCLEOTIDE SEQUENCE</scope>
    <source>
        <strain evidence="9">GD04130</strain>
    </source>
</reference>
<protein>
    <submittedName>
        <fullName evidence="9">Zinc-dependent alcohol dehydrogenase family protein</fullName>
    </submittedName>
</protein>
<feature type="transmembrane region" description="Helical" evidence="7">
    <location>
        <begin position="170"/>
        <end position="191"/>
    </location>
</feature>
<dbReference type="PROSITE" id="PS00059">
    <property type="entry name" value="ADH_ZINC"/>
    <property type="match status" value="1"/>
</dbReference>
<dbReference type="GO" id="GO:0005829">
    <property type="term" value="C:cytosol"/>
    <property type="evidence" value="ECO:0007669"/>
    <property type="project" value="TreeGrafter"/>
</dbReference>
<evidence type="ECO:0000256" key="1">
    <source>
        <dbReference type="ARBA" id="ARBA00001947"/>
    </source>
</evidence>
<dbReference type="EMBL" id="JAODZU010000012">
    <property type="protein sequence ID" value="MDH0363692.1"/>
    <property type="molecule type" value="Genomic_DNA"/>
</dbReference>
<dbReference type="Gene3D" id="3.90.180.10">
    <property type="entry name" value="Medium-chain alcohol dehydrogenases, catalytic domain"/>
    <property type="match status" value="1"/>
</dbReference>
<keyword evidence="4" id="KW-0560">Oxidoreductase</keyword>
<evidence type="ECO:0000256" key="6">
    <source>
        <dbReference type="RuleBase" id="RU361277"/>
    </source>
</evidence>
<name>A0AA42KZU9_9BURK</name>
<evidence type="ECO:0000256" key="5">
    <source>
        <dbReference type="ARBA" id="ARBA00023027"/>
    </source>
</evidence>
<organism evidence="9 10">
    <name type="scientific">Comamonas aquatica</name>
    <dbReference type="NCBI Taxonomy" id="225991"/>
    <lineage>
        <taxon>Bacteria</taxon>
        <taxon>Pseudomonadati</taxon>
        <taxon>Pseudomonadota</taxon>
        <taxon>Betaproteobacteria</taxon>
        <taxon>Burkholderiales</taxon>
        <taxon>Comamonadaceae</taxon>
        <taxon>Comamonas</taxon>
    </lineage>
</organism>
<dbReference type="CDD" id="cd08281">
    <property type="entry name" value="liver_ADH_like1"/>
    <property type="match status" value="1"/>
</dbReference>
<dbReference type="SMART" id="SM00829">
    <property type="entry name" value="PKS_ER"/>
    <property type="match status" value="1"/>
</dbReference>
<dbReference type="SUPFAM" id="SSF51735">
    <property type="entry name" value="NAD(P)-binding Rossmann-fold domains"/>
    <property type="match status" value="1"/>
</dbReference>
<keyword evidence="7" id="KW-1133">Transmembrane helix</keyword>
<keyword evidence="7" id="KW-0472">Membrane</keyword>
<feature type="domain" description="Enoyl reductase (ER)" evidence="8">
    <location>
        <begin position="18"/>
        <end position="373"/>
    </location>
</feature>
<dbReference type="AlphaFoldDB" id="A0AA42KZU9"/>
<evidence type="ECO:0000259" key="8">
    <source>
        <dbReference type="SMART" id="SM00829"/>
    </source>
</evidence>
<gene>
    <name evidence="9" type="ORF">N7330_11615</name>
</gene>
<proteinExistence type="inferred from homology"/>
<dbReference type="PANTHER" id="PTHR43880">
    <property type="entry name" value="ALCOHOL DEHYDROGENASE"/>
    <property type="match status" value="1"/>
</dbReference>
<keyword evidence="3 6" id="KW-0862">Zinc</keyword>
<dbReference type="Proteomes" id="UP001158297">
    <property type="component" value="Unassembled WGS sequence"/>
</dbReference>
<evidence type="ECO:0000256" key="3">
    <source>
        <dbReference type="ARBA" id="ARBA00022833"/>
    </source>
</evidence>
<dbReference type="SUPFAM" id="SSF50129">
    <property type="entry name" value="GroES-like"/>
    <property type="match status" value="2"/>
</dbReference>
<sequence>MKTRAAVLRQTGAAMPFAQSRPLDVVEVDLQPPGRDEVLVKVVAAGICHSDLSIINGDRPRPTPIVLGHEAAGVVEQVGDGVTDVQVGDHVVLLFVPSCGHCLPCAEGHPVQCEPAAAANVAGTLLNGQRRLSENGQPINHFVGLAAFAEHTVVARQAVQKIDKRIPLEMAALFGCAVMTGVGTVVNAAGVQPGQSVAVVGMGGVGLSAIMGALAAGATQVVAIDISDDKLAMARRMGATHSVNAKDADAVEQVRKLSNGGVHHALEMVGAVAGLELAYKVTRKGGCTITVGLPRISDQIFSLTSAQMVAEERTLKGSYMGSCIPRRDVPRYIALYEGGRLPVEQLVTGYVTLDEINEGFDRLARGEAIRQIIRMGTV</sequence>
<comment type="cofactor">
    <cofactor evidence="1 6">
        <name>Zn(2+)</name>
        <dbReference type="ChEBI" id="CHEBI:29105"/>
    </cofactor>
</comment>
<keyword evidence="7" id="KW-0812">Transmembrane</keyword>
<evidence type="ECO:0000256" key="2">
    <source>
        <dbReference type="ARBA" id="ARBA00022723"/>
    </source>
</evidence>
<dbReference type="FunFam" id="3.40.50.720:FF:000003">
    <property type="entry name" value="S-(hydroxymethyl)glutathione dehydrogenase"/>
    <property type="match status" value="1"/>
</dbReference>
<keyword evidence="2 6" id="KW-0479">Metal-binding</keyword>
<comment type="caution">
    <text evidence="9">The sequence shown here is derived from an EMBL/GenBank/DDBJ whole genome shotgun (WGS) entry which is preliminary data.</text>
</comment>